<name>A0A2S2QEE6_9HEMI</name>
<dbReference type="PANTHER" id="PTHR45749">
    <property type="match status" value="1"/>
</dbReference>
<organism evidence="1">
    <name type="scientific">Sipha flava</name>
    <name type="common">yellow sugarcane aphid</name>
    <dbReference type="NCBI Taxonomy" id="143950"/>
    <lineage>
        <taxon>Eukaryota</taxon>
        <taxon>Metazoa</taxon>
        <taxon>Ecdysozoa</taxon>
        <taxon>Arthropoda</taxon>
        <taxon>Hexapoda</taxon>
        <taxon>Insecta</taxon>
        <taxon>Pterygota</taxon>
        <taxon>Neoptera</taxon>
        <taxon>Paraneoptera</taxon>
        <taxon>Hemiptera</taxon>
        <taxon>Sternorrhyncha</taxon>
        <taxon>Aphidomorpha</taxon>
        <taxon>Aphidoidea</taxon>
        <taxon>Aphididae</taxon>
        <taxon>Sipha</taxon>
    </lineage>
</organism>
<sequence length="114" mass="13433">MVKIKDDTRQVHFCALLKYGTKGDNFLLTVLVDPDKRNKCISQVIKNKIIQLCNTILQQKIINKFNKLKCFLVFGVETTDISIKEQFSICVHYIDEKNILYDDFLVFLHSKFDW</sequence>
<evidence type="ECO:0008006" key="2">
    <source>
        <dbReference type="Google" id="ProtNLM"/>
    </source>
</evidence>
<reference evidence="1" key="1">
    <citation type="submission" date="2018-04" db="EMBL/GenBank/DDBJ databases">
        <title>Transcriptome assembly of Sipha flava.</title>
        <authorList>
            <person name="Scully E.D."/>
            <person name="Geib S.M."/>
            <person name="Palmer N.A."/>
            <person name="Koch K."/>
            <person name="Bradshaw J."/>
            <person name="Heng-Moss T."/>
            <person name="Sarath G."/>
        </authorList>
    </citation>
    <scope>NUCLEOTIDE SEQUENCE</scope>
</reference>
<dbReference type="AlphaFoldDB" id="A0A2S2QEE6"/>
<accession>A0A2S2QEE6</accession>
<dbReference type="PANTHER" id="PTHR45749:SF21">
    <property type="entry name" value="DUF4371 DOMAIN-CONTAINING PROTEIN"/>
    <property type="match status" value="1"/>
</dbReference>
<dbReference type="EMBL" id="GGMS01006911">
    <property type="protein sequence ID" value="MBY76114.1"/>
    <property type="molecule type" value="Transcribed_RNA"/>
</dbReference>
<evidence type="ECO:0000313" key="1">
    <source>
        <dbReference type="EMBL" id="MBY76114.1"/>
    </source>
</evidence>
<protein>
    <recommendedName>
        <fullName evidence="2">DUF4371 domain-containing protein</fullName>
    </recommendedName>
</protein>
<gene>
    <name evidence="1" type="ORF">g.166269</name>
</gene>
<proteinExistence type="predicted"/>